<feature type="compositionally biased region" description="Low complexity" evidence="2">
    <location>
        <begin position="185"/>
        <end position="200"/>
    </location>
</feature>
<feature type="compositionally biased region" description="Pro residues" evidence="2">
    <location>
        <begin position="150"/>
        <end position="163"/>
    </location>
</feature>
<reference evidence="5" key="1">
    <citation type="journal article" date="2014" name="Proc. Natl. Acad. Sci. U.S.A.">
        <title>Extensive sampling of basidiomycete genomes demonstrates inadequacy of the white-rot/brown-rot paradigm for wood decay fungi.</title>
        <authorList>
            <person name="Riley R."/>
            <person name="Salamov A.A."/>
            <person name="Brown D.W."/>
            <person name="Nagy L.G."/>
            <person name="Floudas D."/>
            <person name="Held B.W."/>
            <person name="Levasseur A."/>
            <person name="Lombard V."/>
            <person name="Morin E."/>
            <person name="Otillar R."/>
            <person name="Lindquist E.A."/>
            <person name="Sun H."/>
            <person name="LaButti K.M."/>
            <person name="Schmutz J."/>
            <person name="Jabbour D."/>
            <person name="Luo H."/>
            <person name="Baker S.E."/>
            <person name="Pisabarro A.G."/>
            <person name="Walton J.D."/>
            <person name="Blanchette R.A."/>
            <person name="Henrissat B."/>
            <person name="Martin F."/>
            <person name="Cullen D."/>
            <person name="Hibbett D.S."/>
            <person name="Grigoriev I.V."/>
        </authorList>
    </citation>
    <scope>NUCLEOTIDE SEQUENCE [LARGE SCALE GENOMIC DNA]</scope>
    <source>
        <strain evidence="5">FD-172 SS1</strain>
    </source>
</reference>
<dbReference type="InParanoid" id="A0A067M017"/>
<feature type="compositionally biased region" description="Polar residues" evidence="2">
    <location>
        <begin position="78"/>
        <end position="96"/>
    </location>
</feature>
<evidence type="ECO:0000313" key="5">
    <source>
        <dbReference type="Proteomes" id="UP000027195"/>
    </source>
</evidence>
<dbReference type="EMBL" id="KL198085">
    <property type="protein sequence ID" value="KDQ08829.1"/>
    <property type="molecule type" value="Genomic_DNA"/>
</dbReference>
<evidence type="ECO:0000256" key="2">
    <source>
        <dbReference type="SAM" id="MobiDB-lite"/>
    </source>
</evidence>
<keyword evidence="1" id="KW-0175">Coiled coil</keyword>
<feature type="compositionally biased region" description="Low complexity" evidence="2">
    <location>
        <begin position="164"/>
        <end position="175"/>
    </location>
</feature>
<feature type="compositionally biased region" description="Polar residues" evidence="2">
    <location>
        <begin position="369"/>
        <end position="381"/>
    </location>
</feature>
<sequence>MNGVRRFLTLSSNKEPPAQPSKPASVPSPSPPIPQPSTPASAPTPVPAPAPAPAPRPSPSPSPIPITPVRETAPIPVASNTDWTPQPISFHTSGSVPGSPAFSTPSSPASPRTTTVGLFLRKGGSRPQSAWKTPENKQSRDEEEESRDVPFPPPLPPRSPPSTPSRSQPSTPITPLSSKNVSIFPSPVTSATSASATPTVPHIPSPARAPPPRLDSLPPNLPEPDWKRTSTLLNLRDEMLMTLLSSQAIIDSREFEILSAEEVDDLKNEHSLLSTRLGGLARKLKLETKIRDAAQNLNRLNASNKRMSKQTTEQLEAATRKVEATQKEYNLVAERTSELHRKLMEHRAAVLSFSIRGLEKKLTAGDADSPTSASHPVNGSASAPVMGTRSLPTASKFEGPHLFAGHADAVIPSIPRPPTLAQIKALEDQLRAANEALDASRRKESSLSREIAHLELEKTEIETTMTIEAQSAEDAIANLQAEVDRMEELQRQVEELSAAHSESESMRRDLERELDRRDRDVAELEKRLANRETERAAQAILQQKAQELQDLELAWEEDKRRWEEEKGALEAEREEYSRELVALRDSGASDVQELTRELEAARQTLRGVARTHRISMPADASSLDVLASALGGHFAKLNGRIESQARERAQLEERQRGMISPTVVDEDIERITAERDEAREEIQTLESRLREQSVRLSAVSSQRSPMSGPLSPSADGGDDYARLLSLLQDIWVSLPAVETRNSRLAASIRPGRADGNLLSDIDVRSLKQIYDGKTGLPQISSPKSEFSEEAFVERVRALVSDDRALIDRLIRFATSHELLKKNAARAQSLVQESSVSLQTYQNQVKILEDRNRAMAQRQAHLLDEIGNLQDELDLAVQQKQEVEEEAAKQAQAYQQNFGDANRPSSRGPGSAPGLEARIAELQSSLASAQGEVDAMRNAEQGQKIALLDELNEMQKENGALRAQLRAEQQRKGTK</sequence>
<dbReference type="HOGENOM" id="CLU_011428_0_0_1"/>
<dbReference type="Pfam" id="PF15456">
    <property type="entry name" value="Uds1"/>
    <property type="match status" value="1"/>
</dbReference>
<feature type="compositionally biased region" description="Low complexity" evidence="2">
    <location>
        <begin position="97"/>
        <end position="115"/>
    </location>
</feature>
<feature type="domain" description="Up-regulated during septation protein 1" evidence="3">
    <location>
        <begin position="241"/>
        <end position="353"/>
    </location>
</feature>
<feature type="region of interest" description="Disordered" evidence="2">
    <location>
        <begin position="1"/>
        <end position="225"/>
    </location>
</feature>
<feature type="region of interest" description="Disordered" evidence="2">
    <location>
        <begin position="364"/>
        <end position="384"/>
    </location>
</feature>
<evidence type="ECO:0000313" key="4">
    <source>
        <dbReference type="EMBL" id="KDQ08829.1"/>
    </source>
</evidence>
<gene>
    <name evidence="4" type="ORF">BOTBODRAFT_69499</name>
</gene>
<keyword evidence="5" id="KW-1185">Reference proteome</keyword>
<dbReference type="PRINTS" id="PR01217">
    <property type="entry name" value="PRICHEXTENSN"/>
</dbReference>
<feature type="compositionally biased region" description="Basic and acidic residues" evidence="2">
    <location>
        <begin position="501"/>
        <end position="516"/>
    </location>
</feature>
<evidence type="ECO:0000259" key="3">
    <source>
        <dbReference type="Pfam" id="PF15456"/>
    </source>
</evidence>
<feature type="region of interest" description="Disordered" evidence="2">
    <location>
        <begin position="693"/>
        <end position="715"/>
    </location>
</feature>
<dbReference type="OrthoDB" id="5569911at2759"/>
<evidence type="ECO:0000256" key="1">
    <source>
        <dbReference type="SAM" id="Coils"/>
    </source>
</evidence>
<dbReference type="Proteomes" id="UP000027195">
    <property type="component" value="Unassembled WGS sequence"/>
</dbReference>
<proteinExistence type="predicted"/>
<dbReference type="PANTHER" id="PTHR43941">
    <property type="entry name" value="STRUCTURAL MAINTENANCE OF CHROMOSOMES PROTEIN 2"/>
    <property type="match status" value="1"/>
</dbReference>
<organism evidence="4 5">
    <name type="scientific">Botryobasidium botryosum (strain FD-172 SS1)</name>
    <dbReference type="NCBI Taxonomy" id="930990"/>
    <lineage>
        <taxon>Eukaryota</taxon>
        <taxon>Fungi</taxon>
        <taxon>Dikarya</taxon>
        <taxon>Basidiomycota</taxon>
        <taxon>Agaricomycotina</taxon>
        <taxon>Agaricomycetes</taxon>
        <taxon>Cantharellales</taxon>
        <taxon>Botryobasidiaceae</taxon>
        <taxon>Botryobasidium</taxon>
    </lineage>
</organism>
<dbReference type="InterPro" id="IPR029191">
    <property type="entry name" value="Uds1"/>
</dbReference>
<name>A0A067M017_BOTB1</name>
<protein>
    <recommendedName>
        <fullName evidence="3">Up-regulated during septation protein 1 domain-containing protein</fullName>
    </recommendedName>
</protein>
<feature type="compositionally biased region" description="Pro residues" evidence="2">
    <location>
        <begin position="26"/>
        <end position="66"/>
    </location>
</feature>
<accession>A0A067M017</accession>
<dbReference type="PANTHER" id="PTHR43941:SF12">
    <property type="entry name" value="CRESTIN"/>
    <property type="match status" value="1"/>
</dbReference>
<feature type="compositionally biased region" description="Pro residues" evidence="2">
    <location>
        <begin position="201"/>
        <end position="213"/>
    </location>
</feature>
<feature type="region of interest" description="Disordered" evidence="2">
    <location>
        <begin position="895"/>
        <end position="914"/>
    </location>
</feature>
<feature type="compositionally biased region" description="Polar residues" evidence="2">
    <location>
        <begin position="694"/>
        <end position="705"/>
    </location>
</feature>
<dbReference type="STRING" id="930990.A0A067M017"/>
<feature type="region of interest" description="Disordered" evidence="2">
    <location>
        <begin position="494"/>
        <end position="516"/>
    </location>
</feature>
<dbReference type="AlphaFoldDB" id="A0A067M017"/>
<feature type="coiled-coil region" evidence="1">
    <location>
        <begin position="283"/>
        <end position="335"/>
    </location>
</feature>